<name>A0ABW1CY01_9ACTN</name>
<accession>A0ABW1CY01</accession>
<dbReference type="InterPro" id="IPR045935">
    <property type="entry name" value="DUF6355"/>
</dbReference>
<dbReference type="Proteomes" id="UP001596058">
    <property type="component" value="Unassembled WGS sequence"/>
</dbReference>
<dbReference type="EMBL" id="JBHSPA010000056">
    <property type="protein sequence ID" value="MFC5830679.1"/>
    <property type="molecule type" value="Genomic_DNA"/>
</dbReference>
<evidence type="ECO:0000313" key="3">
    <source>
        <dbReference type="Proteomes" id="UP001596058"/>
    </source>
</evidence>
<protein>
    <submittedName>
        <fullName evidence="2">DUF6355 family natural product biosynthesis protein</fullName>
    </submittedName>
</protein>
<reference evidence="3" key="1">
    <citation type="journal article" date="2019" name="Int. J. Syst. Evol. Microbiol.">
        <title>The Global Catalogue of Microorganisms (GCM) 10K type strain sequencing project: providing services to taxonomists for standard genome sequencing and annotation.</title>
        <authorList>
            <consortium name="The Broad Institute Genomics Platform"/>
            <consortium name="The Broad Institute Genome Sequencing Center for Infectious Disease"/>
            <person name="Wu L."/>
            <person name="Ma J."/>
        </authorList>
    </citation>
    <scope>NUCLEOTIDE SEQUENCE [LARGE SCALE GENOMIC DNA]</scope>
    <source>
        <strain evidence="3">CCUG 53903</strain>
    </source>
</reference>
<keyword evidence="1" id="KW-0732">Signal</keyword>
<organism evidence="2 3">
    <name type="scientific">Nonomuraea insulae</name>
    <dbReference type="NCBI Taxonomy" id="1616787"/>
    <lineage>
        <taxon>Bacteria</taxon>
        <taxon>Bacillati</taxon>
        <taxon>Actinomycetota</taxon>
        <taxon>Actinomycetes</taxon>
        <taxon>Streptosporangiales</taxon>
        <taxon>Streptosporangiaceae</taxon>
        <taxon>Nonomuraea</taxon>
    </lineage>
</organism>
<feature type="chain" id="PRO_5046478594" evidence="1">
    <location>
        <begin position="29"/>
        <end position="96"/>
    </location>
</feature>
<comment type="caution">
    <text evidence="2">The sequence shown here is derived from an EMBL/GenBank/DDBJ whole genome shotgun (WGS) entry which is preliminary data.</text>
</comment>
<dbReference type="RefSeq" id="WP_379520162.1">
    <property type="nucleotide sequence ID" value="NZ_JBHSPA010000056.1"/>
</dbReference>
<evidence type="ECO:0000256" key="1">
    <source>
        <dbReference type="SAM" id="SignalP"/>
    </source>
</evidence>
<proteinExistence type="predicted"/>
<evidence type="ECO:0000313" key="2">
    <source>
        <dbReference type="EMBL" id="MFC5830679.1"/>
    </source>
</evidence>
<gene>
    <name evidence="2" type="ORF">ACFPZ3_43085</name>
</gene>
<sequence>MFRKARTALIGLAVAAGMVTVGSAPVQAATSAAMDAPCGWFVSSGLAKYNHCDYNNVIIYVDRLIHSDYEKCVGPGVTTLGIHPAVKGAWYNGRLC</sequence>
<feature type="signal peptide" evidence="1">
    <location>
        <begin position="1"/>
        <end position="28"/>
    </location>
</feature>
<dbReference type="Pfam" id="PF19882">
    <property type="entry name" value="DUF6355"/>
    <property type="match status" value="1"/>
</dbReference>
<keyword evidence="3" id="KW-1185">Reference proteome</keyword>